<sequence length="50" mass="6229">MAHIVTPNFTRCIHFFIHYQYYNLYKSIPHIQFIYIIFRKVKIIKQVIND</sequence>
<dbReference type="EMBL" id="WOCE01000004">
    <property type="protein sequence ID" value="KAE9615143.1"/>
    <property type="molecule type" value="Genomic_DNA"/>
</dbReference>
<evidence type="ECO:0000313" key="2">
    <source>
        <dbReference type="Proteomes" id="UP000447434"/>
    </source>
</evidence>
<gene>
    <name evidence="1" type="ORF">Lalb_Chr04g0252181</name>
</gene>
<reference evidence="2" key="1">
    <citation type="journal article" date="2020" name="Nat. Commun.">
        <title>Genome sequence of the cluster root forming white lupin.</title>
        <authorList>
            <person name="Hufnagel B."/>
            <person name="Marques A."/>
            <person name="Soriano A."/>
            <person name="Marques L."/>
            <person name="Divol F."/>
            <person name="Doumas P."/>
            <person name="Sallet E."/>
            <person name="Mancinotti D."/>
            <person name="Carrere S."/>
            <person name="Marande W."/>
            <person name="Arribat S."/>
            <person name="Keller J."/>
            <person name="Huneau C."/>
            <person name="Blein T."/>
            <person name="Aime D."/>
            <person name="Laguerre M."/>
            <person name="Taylor J."/>
            <person name="Schubert V."/>
            <person name="Nelson M."/>
            <person name="Geu-Flores F."/>
            <person name="Crespi M."/>
            <person name="Gallardo-Guerrero K."/>
            <person name="Delaux P.-M."/>
            <person name="Salse J."/>
            <person name="Berges H."/>
            <person name="Guyot R."/>
            <person name="Gouzy J."/>
            <person name="Peret B."/>
        </authorList>
    </citation>
    <scope>NUCLEOTIDE SEQUENCE [LARGE SCALE GENOMIC DNA]</scope>
    <source>
        <strain evidence="2">cv. Amiga</strain>
    </source>
</reference>
<name>A0A6A4QNL4_LUPAL</name>
<dbReference type="AlphaFoldDB" id="A0A6A4QNL4"/>
<comment type="caution">
    <text evidence="1">The sequence shown here is derived from an EMBL/GenBank/DDBJ whole genome shotgun (WGS) entry which is preliminary data.</text>
</comment>
<organism evidence="1 2">
    <name type="scientific">Lupinus albus</name>
    <name type="common">White lupine</name>
    <name type="synonym">Lupinus termis</name>
    <dbReference type="NCBI Taxonomy" id="3870"/>
    <lineage>
        <taxon>Eukaryota</taxon>
        <taxon>Viridiplantae</taxon>
        <taxon>Streptophyta</taxon>
        <taxon>Embryophyta</taxon>
        <taxon>Tracheophyta</taxon>
        <taxon>Spermatophyta</taxon>
        <taxon>Magnoliopsida</taxon>
        <taxon>eudicotyledons</taxon>
        <taxon>Gunneridae</taxon>
        <taxon>Pentapetalae</taxon>
        <taxon>rosids</taxon>
        <taxon>fabids</taxon>
        <taxon>Fabales</taxon>
        <taxon>Fabaceae</taxon>
        <taxon>Papilionoideae</taxon>
        <taxon>50 kb inversion clade</taxon>
        <taxon>genistoids sensu lato</taxon>
        <taxon>core genistoids</taxon>
        <taxon>Genisteae</taxon>
        <taxon>Lupinus</taxon>
    </lineage>
</organism>
<keyword evidence="2" id="KW-1185">Reference proteome</keyword>
<accession>A0A6A4QNL4</accession>
<dbReference type="Proteomes" id="UP000447434">
    <property type="component" value="Chromosome 4"/>
</dbReference>
<protein>
    <submittedName>
        <fullName evidence="1">Uncharacterized protein</fullName>
    </submittedName>
</protein>
<proteinExistence type="predicted"/>
<evidence type="ECO:0000313" key="1">
    <source>
        <dbReference type="EMBL" id="KAE9615143.1"/>
    </source>
</evidence>